<feature type="chain" id="PRO_5036453791" evidence="1">
    <location>
        <begin position="28"/>
        <end position="103"/>
    </location>
</feature>
<keyword evidence="3" id="KW-1185">Reference proteome</keyword>
<dbReference type="OrthoDB" id="1731436at2759"/>
<dbReference type="PANTHER" id="PTHR32208">
    <property type="entry name" value="SECRETED PROTEIN-RELATED"/>
    <property type="match status" value="1"/>
</dbReference>
<evidence type="ECO:0000313" key="2">
    <source>
        <dbReference type="EMBL" id="KAG2321213.1"/>
    </source>
</evidence>
<feature type="signal peptide" evidence="1">
    <location>
        <begin position="1"/>
        <end position="27"/>
    </location>
</feature>
<comment type="caution">
    <text evidence="2">The sequence shown here is derived from an EMBL/GenBank/DDBJ whole genome shotgun (WGS) entry which is preliminary data.</text>
</comment>
<reference evidence="2 3" key="1">
    <citation type="submission" date="2020-02" db="EMBL/GenBank/DDBJ databases">
        <authorList>
            <person name="Ma Q."/>
            <person name="Huang Y."/>
            <person name="Song X."/>
            <person name="Pei D."/>
        </authorList>
    </citation>
    <scope>NUCLEOTIDE SEQUENCE [LARGE SCALE GENOMIC DNA]</scope>
    <source>
        <strain evidence="2">Sxm20200214</strain>
        <tissue evidence="2">Leaf</tissue>
    </source>
</reference>
<protein>
    <submittedName>
        <fullName evidence="2">Uncharacterized protein</fullName>
    </submittedName>
</protein>
<evidence type="ECO:0000256" key="1">
    <source>
        <dbReference type="SAM" id="SignalP"/>
    </source>
</evidence>
<dbReference type="EMBL" id="JAAMPC010000003">
    <property type="protein sequence ID" value="KAG2321213.1"/>
    <property type="molecule type" value="Genomic_DNA"/>
</dbReference>
<keyword evidence="1" id="KW-0732">Signal</keyword>
<dbReference type="PANTHER" id="PTHR32208:SF62">
    <property type="entry name" value="OXIDASE, PUTATIVE, EXPRESSED-RELATED"/>
    <property type="match status" value="1"/>
</dbReference>
<dbReference type="AlphaFoldDB" id="A0A8X7VZV0"/>
<proteinExistence type="predicted"/>
<organism evidence="2 3">
    <name type="scientific">Brassica carinata</name>
    <name type="common">Ethiopian mustard</name>
    <name type="synonym">Abyssinian cabbage</name>
    <dbReference type="NCBI Taxonomy" id="52824"/>
    <lineage>
        <taxon>Eukaryota</taxon>
        <taxon>Viridiplantae</taxon>
        <taxon>Streptophyta</taxon>
        <taxon>Embryophyta</taxon>
        <taxon>Tracheophyta</taxon>
        <taxon>Spermatophyta</taxon>
        <taxon>Magnoliopsida</taxon>
        <taxon>eudicotyledons</taxon>
        <taxon>Gunneridae</taxon>
        <taxon>Pentapetalae</taxon>
        <taxon>rosids</taxon>
        <taxon>malvids</taxon>
        <taxon>Brassicales</taxon>
        <taxon>Brassicaceae</taxon>
        <taxon>Brassiceae</taxon>
        <taxon>Brassica</taxon>
    </lineage>
</organism>
<evidence type="ECO:0000313" key="3">
    <source>
        <dbReference type="Proteomes" id="UP000886595"/>
    </source>
</evidence>
<sequence>MAARATTFYALLLTSLQLLLTCHVTFAAGGIWDLLLSNVGISAMHMQLLPNDRVVMFDRTNFGPSNISLPTVTAVTIHKTPSPRSTALLIPSNTMLHQTPSVH</sequence>
<dbReference type="Proteomes" id="UP000886595">
    <property type="component" value="Unassembled WGS sequence"/>
</dbReference>
<gene>
    <name evidence="2" type="ORF">Bca52824_014426</name>
</gene>
<name>A0A8X7VZV0_BRACI</name>
<accession>A0A8X7VZV0</accession>